<evidence type="ECO:0000256" key="2">
    <source>
        <dbReference type="ARBA" id="ARBA00008333"/>
    </source>
</evidence>
<feature type="transmembrane region" description="Helical" evidence="6">
    <location>
        <begin position="74"/>
        <end position="91"/>
    </location>
</feature>
<dbReference type="GO" id="GO:0015093">
    <property type="term" value="F:ferrous iron transmembrane transporter activity"/>
    <property type="evidence" value="ECO:0007669"/>
    <property type="project" value="TreeGrafter"/>
</dbReference>
<keyword evidence="4 6" id="KW-1133">Transmembrane helix</keyword>
<protein>
    <submittedName>
        <fullName evidence="7">Uncharacterized protein</fullName>
    </submittedName>
</protein>
<organism evidence="7 8">
    <name type="scientific">Melghirimyces profundicolus</name>
    <dbReference type="NCBI Taxonomy" id="1242148"/>
    <lineage>
        <taxon>Bacteria</taxon>
        <taxon>Bacillati</taxon>
        <taxon>Bacillota</taxon>
        <taxon>Bacilli</taxon>
        <taxon>Bacillales</taxon>
        <taxon>Thermoactinomycetaceae</taxon>
        <taxon>Melghirimyces</taxon>
    </lineage>
</organism>
<dbReference type="GO" id="GO:0033573">
    <property type="term" value="C:high-affinity iron permease complex"/>
    <property type="evidence" value="ECO:0007669"/>
    <property type="project" value="InterPro"/>
</dbReference>
<comment type="caution">
    <text evidence="7">The sequence shown here is derived from an EMBL/GenBank/DDBJ whole genome shotgun (WGS) entry which is preliminary data.</text>
</comment>
<accession>A0A2T6BSZ3</accession>
<evidence type="ECO:0000256" key="5">
    <source>
        <dbReference type="ARBA" id="ARBA00023136"/>
    </source>
</evidence>
<dbReference type="EMBL" id="QBKR01000013">
    <property type="protein sequence ID" value="PTX59156.1"/>
    <property type="molecule type" value="Genomic_DNA"/>
</dbReference>
<evidence type="ECO:0000313" key="7">
    <source>
        <dbReference type="EMBL" id="PTX59156.1"/>
    </source>
</evidence>
<proteinExistence type="inferred from homology"/>
<name>A0A2T6BSZ3_9BACL</name>
<dbReference type="AlphaFoldDB" id="A0A2T6BSZ3"/>
<keyword evidence="5 6" id="KW-0472">Membrane</keyword>
<sequence length="168" mass="17918">MEDGVRADYPGAYGSIESKMATVSAALEAEPKDQQKTASAIHDLSLGIGGAALLLIILGILMIKFSVKIPMRPFFLTVSILIYYLAFKFSGESIHALQVVNRMPSTPVSGAPEIGFLGAYPTLETTLAQGFLLLIILASVLWTRRKNVAAEKAAAEKSGGSFKEQPSS</sequence>
<evidence type="ECO:0000256" key="1">
    <source>
        <dbReference type="ARBA" id="ARBA00004141"/>
    </source>
</evidence>
<dbReference type="OrthoDB" id="8215804at2"/>
<comment type="subcellular location">
    <subcellularLocation>
        <location evidence="1">Membrane</location>
        <topology evidence="1">Multi-pass membrane protein</topology>
    </subcellularLocation>
</comment>
<dbReference type="Proteomes" id="UP000244240">
    <property type="component" value="Unassembled WGS sequence"/>
</dbReference>
<evidence type="ECO:0000256" key="4">
    <source>
        <dbReference type="ARBA" id="ARBA00022989"/>
    </source>
</evidence>
<keyword evidence="3 6" id="KW-0812">Transmembrane</keyword>
<feature type="transmembrane region" description="Helical" evidence="6">
    <location>
        <begin position="44"/>
        <end position="62"/>
    </location>
</feature>
<evidence type="ECO:0000313" key="8">
    <source>
        <dbReference type="Proteomes" id="UP000244240"/>
    </source>
</evidence>
<gene>
    <name evidence="7" type="ORF">C8P63_113101</name>
</gene>
<comment type="similarity">
    <text evidence="2">Belongs to the oxidase-dependent Fe transporter (OFeT) (TC 9.A.10.1) family.</text>
</comment>
<dbReference type="InterPro" id="IPR004923">
    <property type="entry name" value="FTR1/Fip1/EfeU"/>
</dbReference>
<dbReference type="PANTHER" id="PTHR31632:SF2">
    <property type="entry name" value="PLASMA MEMBRANE IRON PERMEASE"/>
    <property type="match status" value="1"/>
</dbReference>
<evidence type="ECO:0000256" key="3">
    <source>
        <dbReference type="ARBA" id="ARBA00022692"/>
    </source>
</evidence>
<keyword evidence="8" id="KW-1185">Reference proteome</keyword>
<reference evidence="7 8" key="1">
    <citation type="submission" date="2018-04" db="EMBL/GenBank/DDBJ databases">
        <title>Genomic Encyclopedia of Archaeal and Bacterial Type Strains, Phase II (KMG-II): from individual species to whole genera.</title>
        <authorList>
            <person name="Goeker M."/>
        </authorList>
    </citation>
    <scope>NUCLEOTIDE SEQUENCE [LARGE SCALE GENOMIC DNA]</scope>
    <source>
        <strain evidence="7 8">DSM 45787</strain>
    </source>
</reference>
<dbReference type="PANTHER" id="PTHR31632">
    <property type="entry name" value="IRON TRANSPORTER FTH1"/>
    <property type="match status" value="1"/>
</dbReference>
<feature type="transmembrane region" description="Helical" evidence="6">
    <location>
        <begin position="126"/>
        <end position="143"/>
    </location>
</feature>
<evidence type="ECO:0000256" key="6">
    <source>
        <dbReference type="SAM" id="Phobius"/>
    </source>
</evidence>
<dbReference type="RefSeq" id="WP_146172162.1">
    <property type="nucleotide sequence ID" value="NZ_QBKR01000013.1"/>
</dbReference>